<keyword evidence="4" id="KW-0238">DNA-binding</keyword>
<dbReference type="Gene3D" id="1.10.10.10">
    <property type="entry name" value="Winged helix-like DNA-binding domain superfamily/Winged helix DNA-binding domain"/>
    <property type="match status" value="1"/>
</dbReference>
<evidence type="ECO:0000256" key="3">
    <source>
        <dbReference type="ARBA" id="ARBA00023015"/>
    </source>
</evidence>
<name>A0ABU9DTS9_9BACL</name>
<comment type="caution">
    <text evidence="8">The sequence shown here is derived from an EMBL/GenBank/DDBJ whole genome shotgun (WGS) entry which is preliminary data.</text>
</comment>
<keyword evidence="5" id="KW-0804">Transcription</keyword>
<evidence type="ECO:0000256" key="2">
    <source>
        <dbReference type="ARBA" id="ARBA00023012"/>
    </source>
</evidence>
<dbReference type="PANTHER" id="PTHR48111">
    <property type="entry name" value="REGULATOR OF RPOS"/>
    <property type="match status" value="1"/>
</dbReference>
<gene>
    <name evidence="8" type="ORF">WMW72_27420</name>
</gene>
<dbReference type="PANTHER" id="PTHR48111:SF17">
    <property type="entry name" value="TRANSCRIPTIONAL REGULATORY PROTEIN YPDB"/>
    <property type="match status" value="1"/>
</dbReference>
<dbReference type="InterPro" id="IPR011006">
    <property type="entry name" value="CheY-like_superfamily"/>
</dbReference>
<dbReference type="Pfam" id="PF03704">
    <property type="entry name" value="BTAD"/>
    <property type="match status" value="1"/>
</dbReference>
<dbReference type="InterPro" id="IPR005158">
    <property type="entry name" value="BTAD"/>
</dbReference>
<dbReference type="SUPFAM" id="SSF46894">
    <property type="entry name" value="C-terminal effector domain of the bipartite response regulators"/>
    <property type="match status" value="1"/>
</dbReference>
<feature type="domain" description="Response regulatory" evidence="7">
    <location>
        <begin position="2"/>
        <end position="116"/>
    </location>
</feature>
<keyword evidence="9" id="KW-1185">Reference proteome</keyword>
<dbReference type="InterPro" id="IPR016032">
    <property type="entry name" value="Sig_transdc_resp-reg_C-effctor"/>
</dbReference>
<dbReference type="SUPFAM" id="SSF52172">
    <property type="entry name" value="CheY-like"/>
    <property type="match status" value="1"/>
</dbReference>
<evidence type="ECO:0000256" key="4">
    <source>
        <dbReference type="ARBA" id="ARBA00023125"/>
    </source>
</evidence>
<evidence type="ECO:0000313" key="9">
    <source>
        <dbReference type="Proteomes" id="UP001469365"/>
    </source>
</evidence>
<dbReference type="InterPro" id="IPR036388">
    <property type="entry name" value="WH-like_DNA-bd_sf"/>
</dbReference>
<protein>
    <submittedName>
        <fullName evidence="8">Response regulator</fullName>
    </submittedName>
</protein>
<evidence type="ECO:0000313" key="8">
    <source>
        <dbReference type="EMBL" id="MEK8131641.1"/>
    </source>
</evidence>
<evidence type="ECO:0000256" key="5">
    <source>
        <dbReference type="ARBA" id="ARBA00023163"/>
    </source>
</evidence>
<dbReference type="InterPro" id="IPR039420">
    <property type="entry name" value="WalR-like"/>
</dbReference>
<evidence type="ECO:0000259" key="7">
    <source>
        <dbReference type="PROSITE" id="PS50110"/>
    </source>
</evidence>
<keyword evidence="2" id="KW-0902">Two-component regulatory system</keyword>
<dbReference type="InterPro" id="IPR011990">
    <property type="entry name" value="TPR-like_helical_dom_sf"/>
</dbReference>
<feature type="modified residue" description="4-aspartylphosphate" evidence="6">
    <location>
        <position position="53"/>
    </location>
</feature>
<dbReference type="Gene3D" id="1.25.40.10">
    <property type="entry name" value="Tetratricopeptide repeat domain"/>
    <property type="match status" value="1"/>
</dbReference>
<dbReference type="RefSeq" id="WP_341418774.1">
    <property type="nucleotide sequence ID" value="NZ_JBBPCC010000022.1"/>
</dbReference>
<organism evidence="8 9">
    <name type="scientific">Paenibacillus filicis</name>
    <dbReference type="NCBI Taxonomy" id="669464"/>
    <lineage>
        <taxon>Bacteria</taxon>
        <taxon>Bacillati</taxon>
        <taxon>Bacillota</taxon>
        <taxon>Bacilli</taxon>
        <taxon>Bacillales</taxon>
        <taxon>Paenibacillaceae</taxon>
        <taxon>Paenibacillus</taxon>
    </lineage>
</organism>
<dbReference type="Proteomes" id="UP001469365">
    <property type="component" value="Unassembled WGS sequence"/>
</dbReference>
<sequence>MKIMLVDDEPLALRLLAEELEHIGGLDIIGTFRNPRAALDAIVEQGPQAVFLDIEMPEMSGIQLAELILERRPDTMIVFVTVYDEYAVKAFELQAMDYVLKPVQAERLAKTIERLKLQQSHRAPVMEGLSMIHCFRSLQFERRGRSPLNLRWKTLRAQELFCFLLQYRGRPVRKQLLVEQLWSEIEWKKGISQLYTAIYQIRKMLQDEQLPIRIENCDEGYRLDLNGVKLDTEKWEESLDSSPSLSRDTVDIHKRLSAQYAGDYLAEYAYHWAEKERGRLRARWLAHGKQLGNFYIANGDLTDAAAHYLSMQSVLPLEESLYVELMRLYDVLDDRRSVEAQYEQLRNVLLQELDSEPDESIRIWVEETRKSRR</sequence>
<keyword evidence="1 6" id="KW-0597">Phosphoprotein</keyword>
<accession>A0ABU9DTS9</accession>
<evidence type="ECO:0000256" key="6">
    <source>
        <dbReference type="PROSITE-ProRule" id="PRU00169"/>
    </source>
</evidence>
<evidence type="ECO:0000256" key="1">
    <source>
        <dbReference type="ARBA" id="ARBA00022553"/>
    </source>
</evidence>
<proteinExistence type="predicted"/>
<keyword evidence="3" id="KW-0805">Transcription regulation</keyword>
<dbReference type="SMART" id="SM01043">
    <property type="entry name" value="BTAD"/>
    <property type="match status" value="1"/>
</dbReference>
<dbReference type="EMBL" id="JBBPCC010000022">
    <property type="protein sequence ID" value="MEK8131641.1"/>
    <property type="molecule type" value="Genomic_DNA"/>
</dbReference>
<dbReference type="InterPro" id="IPR001789">
    <property type="entry name" value="Sig_transdc_resp-reg_receiver"/>
</dbReference>
<dbReference type="SUPFAM" id="SSF48452">
    <property type="entry name" value="TPR-like"/>
    <property type="match status" value="1"/>
</dbReference>
<dbReference type="Gene3D" id="3.40.50.2300">
    <property type="match status" value="1"/>
</dbReference>
<dbReference type="PROSITE" id="PS50110">
    <property type="entry name" value="RESPONSE_REGULATORY"/>
    <property type="match status" value="1"/>
</dbReference>
<reference evidence="8 9" key="1">
    <citation type="submission" date="2024-04" db="EMBL/GenBank/DDBJ databases">
        <title>draft genome sequnece of Paenibacillus filicis.</title>
        <authorList>
            <person name="Kim D.-U."/>
        </authorList>
    </citation>
    <scope>NUCLEOTIDE SEQUENCE [LARGE SCALE GENOMIC DNA]</scope>
    <source>
        <strain evidence="8 9">KACC14197</strain>
    </source>
</reference>
<dbReference type="Pfam" id="PF00072">
    <property type="entry name" value="Response_reg"/>
    <property type="match status" value="1"/>
</dbReference>
<dbReference type="SMART" id="SM00448">
    <property type="entry name" value="REC"/>
    <property type="match status" value="1"/>
</dbReference>